<comment type="caution">
    <text evidence="7">The sequence shown here is derived from an EMBL/GenBank/DDBJ whole genome shotgun (WGS) entry which is preliminary data.</text>
</comment>
<comment type="catalytic activity">
    <reaction evidence="1 4">
        <text>3-hydroxy-2-methylpropanoyl-CoA + H2O = 3-hydroxy-2-methylpropanoate + CoA + H(+)</text>
        <dbReference type="Rhea" id="RHEA:20888"/>
        <dbReference type="ChEBI" id="CHEBI:11805"/>
        <dbReference type="ChEBI" id="CHEBI:15377"/>
        <dbReference type="ChEBI" id="CHEBI:15378"/>
        <dbReference type="ChEBI" id="CHEBI:57287"/>
        <dbReference type="ChEBI" id="CHEBI:57340"/>
        <dbReference type="EC" id="3.1.2.4"/>
    </reaction>
</comment>
<comment type="function">
    <text evidence="4">Hydrolyzes 3-hydroxyisobutyryl-CoA (HIBYL-CoA), a saline catabolite. Has high activity toward isobutyryl-CoA. Could be an isobutyryl-CoA dehydrogenase that functions in valine catabolism.</text>
</comment>
<evidence type="ECO:0000259" key="6">
    <source>
        <dbReference type="Pfam" id="PF16113"/>
    </source>
</evidence>
<reference evidence="7" key="1">
    <citation type="submission" date="2023-07" db="EMBL/GenBank/DDBJ databases">
        <title>draft genome sequence of fig (Ficus carica).</title>
        <authorList>
            <person name="Takahashi T."/>
            <person name="Nishimura K."/>
        </authorList>
    </citation>
    <scope>NUCLEOTIDE SEQUENCE</scope>
</reference>
<dbReference type="EC" id="3.1.2.4" evidence="2 4"/>
<keyword evidence="5" id="KW-0812">Transmembrane</keyword>
<keyword evidence="5" id="KW-0472">Membrane</keyword>
<dbReference type="EMBL" id="BTGU01000389">
    <property type="protein sequence ID" value="GMN66990.1"/>
    <property type="molecule type" value="Genomic_DNA"/>
</dbReference>
<proteinExistence type="inferred from homology"/>
<dbReference type="Gene3D" id="3.90.226.10">
    <property type="entry name" value="2-enoyl-CoA Hydratase, Chain A, domain 1"/>
    <property type="match status" value="1"/>
</dbReference>
<comment type="similarity">
    <text evidence="4">Belongs to the enoyl-CoA hydratase/isomerase family.</text>
</comment>
<evidence type="ECO:0000256" key="5">
    <source>
        <dbReference type="SAM" id="Phobius"/>
    </source>
</evidence>
<gene>
    <name evidence="7" type="ORF">TIFTF001_036045</name>
</gene>
<protein>
    <recommendedName>
        <fullName evidence="2 4">3-hydroxyisobutyryl-CoA hydrolase</fullName>
        <shortName evidence="4">HIB-CoA hydrolase</shortName>
        <shortName evidence="4">HIBYL-CoA-H</shortName>
        <ecNumber evidence="2 4">3.1.2.4</ecNumber>
    </recommendedName>
    <alternativeName>
        <fullName evidence="4">3-hydroxyisobutyryl-coenzyme A hydrolase</fullName>
    </alternativeName>
</protein>
<evidence type="ECO:0000256" key="4">
    <source>
        <dbReference type="RuleBase" id="RU369070"/>
    </source>
</evidence>
<evidence type="ECO:0000313" key="7">
    <source>
        <dbReference type="EMBL" id="GMN66990.1"/>
    </source>
</evidence>
<dbReference type="CDD" id="cd06558">
    <property type="entry name" value="crotonase-like"/>
    <property type="match status" value="1"/>
</dbReference>
<feature type="non-terminal residue" evidence="7">
    <location>
        <position position="215"/>
    </location>
</feature>
<comment type="pathway">
    <text evidence="4">Amino-acid degradation; L-valine degradation.</text>
</comment>
<evidence type="ECO:0000256" key="3">
    <source>
        <dbReference type="ARBA" id="ARBA00022801"/>
    </source>
</evidence>
<dbReference type="GO" id="GO:0006574">
    <property type="term" value="P:L-valine catabolic process"/>
    <property type="evidence" value="ECO:0007669"/>
    <property type="project" value="UniProtKB-UniRule"/>
</dbReference>
<dbReference type="GO" id="GO:0003860">
    <property type="term" value="F:3-hydroxyisobutyryl-CoA hydrolase activity"/>
    <property type="evidence" value="ECO:0007669"/>
    <property type="project" value="UniProtKB-UniRule"/>
</dbReference>
<evidence type="ECO:0000256" key="2">
    <source>
        <dbReference type="ARBA" id="ARBA00011915"/>
    </source>
</evidence>
<keyword evidence="3 4" id="KW-0378">Hydrolase</keyword>
<keyword evidence="5" id="KW-1133">Transmembrane helix</keyword>
<organism evidence="7 8">
    <name type="scientific">Ficus carica</name>
    <name type="common">Common fig</name>
    <dbReference type="NCBI Taxonomy" id="3494"/>
    <lineage>
        <taxon>Eukaryota</taxon>
        <taxon>Viridiplantae</taxon>
        <taxon>Streptophyta</taxon>
        <taxon>Embryophyta</taxon>
        <taxon>Tracheophyta</taxon>
        <taxon>Spermatophyta</taxon>
        <taxon>Magnoliopsida</taxon>
        <taxon>eudicotyledons</taxon>
        <taxon>Gunneridae</taxon>
        <taxon>Pentapetalae</taxon>
        <taxon>rosids</taxon>
        <taxon>fabids</taxon>
        <taxon>Rosales</taxon>
        <taxon>Moraceae</taxon>
        <taxon>Ficeae</taxon>
        <taxon>Ficus</taxon>
    </lineage>
</organism>
<feature type="transmembrane region" description="Helical" evidence="5">
    <location>
        <begin position="34"/>
        <end position="54"/>
    </location>
</feature>
<dbReference type="Pfam" id="PF16113">
    <property type="entry name" value="ECH_2"/>
    <property type="match status" value="1"/>
</dbReference>
<dbReference type="InterPro" id="IPR029045">
    <property type="entry name" value="ClpP/crotonase-like_dom_sf"/>
</dbReference>
<accession>A0AA88E3J8</accession>
<dbReference type="InterPro" id="IPR045004">
    <property type="entry name" value="ECH_dom"/>
</dbReference>
<dbReference type="InterPro" id="IPR032259">
    <property type="entry name" value="HIBYL-CoA-H"/>
</dbReference>
<dbReference type="AlphaFoldDB" id="A0AA88E3J8"/>
<dbReference type="SUPFAM" id="SSF52096">
    <property type="entry name" value="ClpP/crotonase"/>
    <property type="match status" value="1"/>
</dbReference>
<dbReference type="PANTHER" id="PTHR43176">
    <property type="entry name" value="3-HYDROXYISOBUTYRYL-COA HYDROLASE-RELATED"/>
    <property type="match status" value="1"/>
</dbReference>
<feature type="domain" description="Enoyl-CoA hydratase/isomerase" evidence="6">
    <location>
        <begin position="24"/>
        <end position="202"/>
    </location>
</feature>
<name>A0AA88E3J8_FICCA</name>
<dbReference type="PANTHER" id="PTHR43176:SF3">
    <property type="entry name" value="3-HYDROXYISOBUTYRYL-COA HYDROLASE, MITOCHONDRIAL"/>
    <property type="match status" value="1"/>
</dbReference>
<evidence type="ECO:0000256" key="1">
    <source>
        <dbReference type="ARBA" id="ARBA00001709"/>
    </source>
</evidence>
<dbReference type="Proteomes" id="UP001187192">
    <property type="component" value="Unassembled WGS sequence"/>
</dbReference>
<keyword evidence="8" id="KW-1185">Reference proteome</keyword>
<sequence length="215" mass="24007">MIASSNSIGPNEQLVLVEDKLFARILTLNRSRQLNALTYQMVLVWIILGIPTLIPTFEYQPTEMSFVHRAFCAGADVAALVRDVTEGNWRSTAQLFQKELTLNYLMATYYKPQVSILNDIVMGDGAGALIHGRFRVAIENSVLAMPETALGHFPDVGASYFLSRLPRFFGEYLGLTGSRLDGAEMLACGLATHFVPSTILKERQRMVKGFLYFFT</sequence>
<evidence type="ECO:0000313" key="8">
    <source>
        <dbReference type="Proteomes" id="UP001187192"/>
    </source>
</evidence>